<reference evidence="2 3" key="1">
    <citation type="submission" date="2023-03" db="EMBL/GenBank/DDBJ databases">
        <title>Muricauda XX sp. nov. and Muricauda XXX sp. nov., two novel species isolated from Okinawa Trough.</title>
        <authorList>
            <person name="Cao W."/>
            <person name="Deng X."/>
        </authorList>
    </citation>
    <scope>NUCLEOTIDE SEQUENCE [LARGE SCALE GENOMIC DNA]</scope>
    <source>
        <strain evidence="2 3">81s02</strain>
    </source>
</reference>
<feature type="region of interest" description="Disordered" evidence="1">
    <location>
        <begin position="1"/>
        <end position="37"/>
    </location>
</feature>
<dbReference type="EMBL" id="JARFVA010000001">
    <property type="protein sequence ID" value="MDF0706331.1"/>
    <property type="molecule type" value="Genomic_DNA"/>
</dbReference>
<feature type="compositionally biased region" description="Basic and acidic residues" evidence="1">
    <location>
        <begin position="22"/>
        <end position="37"/>
    </location>
</feature>
<comment type="caution">
    <text evidence="2">The sequence shown here is derived from an EMBL/GenBank/DDBJ whole genome shotgun (WGS) entry which is preliminary data.</text>
</comment>
<dbReference type="RefSeq" id="WP_275648376.1">
    <property type="nucleotide sequence ID" value="NZ_JARFVA010000001.1"/>
</dbReference>
<evidence type="ECO:0000313" key="3">
    <source>
        <dbReference type="Proteomes" id="UP001217083"/>
    </source>
</evidence>
<evidence type="ECO:0000313" key="2">
    <source>
        <dbReference type="EMBL" id="MDF0706331.1"/>
    </source>
</evidence>
<protein>
    <submittedName>
        <fullName evidence="2">Uncharacterized protein</fullName>
    </submittedName>
</protein>
<gene>
    <name evidence="2" type="ORF">PY091_03815</name>
</gene>
<name>A0ABT5XL09_9FLAO</name>
<evidence type="ECO:0000256" key="1">
    <source>
        <dbReference type="SAM" id="MobiDB-lite"/>
    </source>
</evidence>
<sequence>MRNNTLNAKRKGTNKLNTANPETKENGKNDITPENKSRKATNILIAKTALPHIEIDFFTFINPPFQP</sequence>
<accession>A0ABT5XL09</accession>
<proteinExistence type="predicted"/>
<dbReference type="Proteomes" id="UP001217083">
    <property type="component" value="Unassembled WGS sequence"/>
</dbReference>
<keyword evidence="3" id="KW-1185">Reference proteome</keyword>
<organism evidence="2 3">
    <name type="scientific">Flagellimonas okinawensis</name>
    <dbReference type="NCBI Taxonomy" id="3031324"/>
    <lineage>
        <taxon>Bacteria</taxon>
        <taxon>Pseudomonadati</taxon>
        <taxon>Bacteroidota</taxon>
        <taxon>Flavobacteriia</taxon>
        <taxon>Flavobacteriales</taxon>
        <taxon>Flavobacteriaceae</taxon>
        <taxon>Flagellimonas</taxon>
    </lineage>
</organism>